<sequence>MKFDMKGNICNEHNRNAIVVADSLNLEREKRILCDICVQTKSLKVSGVDLVRVKIENKLKANREKLYQRINYTLTKFKELKGKQEEFKQNIMQQLDTIYNILDEWDSYFTKMKNQILEYSLIDEVDKIAKEQDSKYEQELFHKIISDNKSFETKLSDQFSKASNFNNIQEILKDIVNIDHSGCCNKEKKKIINQQSKVSFNTIGGLEEQKEQCNAVAFNNQGSIMISTLDKQIKVWKFNDGILKLEQTLIGHEDSVQCLFFLKLKNSFISSSKNDIKIWFLDSQQWTCLQTIQASVTCITTDLKDKQIFFGRTDNSIEVWKFNEQNLLSDKYDLKKHDQQVSSLSLNELETILVSCAKVSEKQSLEDYEQIIVWEKNMNNQFIFKHFVKQPHRLEGPQHLLINGNNIFLICENINQAFLFLNLEVLVVEFVQLEFKDSPERLFPILYNKDKKLLYFKFKSYIYILTSNLKTQSILHSSGLIQGAFTNDGQYLVFWDEQHKGYQTFQISYH</sequence>
<evidence type="ECO:0000313" key="2">
    <source>
        <dbReference type="Proteomes" id="UP000683925"/>
    </source>
</evidence>
<reference evidence="1" key="1">
    <citation type="submission" date="2021-01" db="EMBL/GenBank/DDBJ databases">
        <authorList>
            <consortium name="Genoscope - CEA"/>
            <person name="William W."/>
        </authorList>
    </citation>
    <scope>NUCLEOTIDE SEQUENCE</scope>
</reference>
<dbReference type="AlphaFoldDB" id="A0A8S1YH72"/>
<dbReference type="InterPro" id="IPR001680">
    <property type="entry name" value="WD40_rpt"/>
</dbReference>
<dbReference type="PANTHER" id="PTHR19920:SF0">
    <property type="entry name" value="CYTOSOLIC IRON-SULFUR PROTEIN ASSEMBLY PROTEIN CIAO1-RELATED"/>
    <property type="match status" value="1"/>
</dbReference>
<dbReference type="Proteomes" id="UP000683925">
    <property type="component" value="Unassembled WGS sequence"/>
</dbReference>
<dbReference type="EMBL" id="CAJJDP010000163">
    <property type="protein sequence ID" value="CAD8213405.1"/>
    <property type="molecule type" value="Genomic_DNA"/>
</dbReference>
<dbReference type="OMA" id="NQGSIMI"/>
<evidence type="ECO:0000313" key="1">
    <source>
        <dbReference type="EMBL" id="CAD8213405.1"/>
    </source>
</evidence>
<dbReference type="PANTHER" id="PTHR19920">
    <property type="entry name" value="WD40 PROTEIN CIAO1"/>
    <property type="match status" value="1"/>
</dbReference>
<dbReference type="GO" id="GO:0097361">
    <property type="term" value="C:cytosolic [4Fe-4S] assembly targeting complex"/>
    <property type="evidence" value="ECO:0007669"/>
    <property type="project" value="TreeGrafter"/>
</dbReference>
<comment type="caution">
    <text evidence="1">The sequence shown here is derived from an EMBL/GenBank/DDBJ whole genome shotgun (WGS) entry which is preliminary data.</text>
</comment>
<proteinExistence type="predicted"/>
<dbReference type="SMART" id="SM00320">
    <property type="entry name" value="WD40"/>
    <property type="match status" value="3"/>
</dbReference>
<protein>
    <submittedName>
        <fullName evidence="1">Uncharacterized protein</fullName>
    </submittedName>
</protein>
<organism evidence="1 2">
    <name type="scientific">Paramecium octaurelia</name>
    <dbReference type="NCBI Taxonomy" id="43137"/>
    <lineage>
        <taxon>Eukaryota</taxon>
        <taxon>Sar</taxon>
        <taxon>Alveolata</taxon>
        <taxon>Ciliophora</taxon>
        <taxon>Intramacronucleata</taxon>
        <taxon>Oligohymenophorea</taxon>
        <taxon>Peniculida</taxon>
        <taxon>Parameciidae</taxon>
        <taxon>Paramecium</taxon>
    </lineage>
</organism>
<dbReference type="GO" id="GO:0016226">
    <property type="term" value="P:iron-sulfur cluster assembly"/>
    <property type="evidence" value="ECO:0007669"/>
    <property type="project" value="TreeGrafter"/>
</dbReference>
<name>A0A8S1YH72_PAROT</name>
<keyword evidence="2" id="KW-1185">Reference proteome</keyword>
<gene>
    <name evidence="1" type="ORF">POCTA_138.1.T1610111</name>
</gene>
<accession>A0A8S1YH72</accession>
<dbReference type="Pfam" id="PF00400">
    <property type="entry name" value="WD40"/>
    <property type="match status" value="2"/>
</dbReference>
<dbReference type="OrthoDB" id="10387684at2759"/>